<dbReference type="OrthoDB" id="10250282at2759"/>
<evidence type="ECO:0000256" key="2">
    <source>
        <dbReference type="ARBA" id="ARBA00022801"/>
    </source>
</evidence>
<organism evidence="5 6">
    <name type="scientific">Fistulifera solaris</name>
    <name type="common">Oleaginous diatom</name>
    <dbReference type="NCBI Taxonomy" id="1519565"/>
    <lineage>
        <taxon>Eukaryota</taxon>
        <taxon>Sar</taxon>
        <taxon>Stramenopiles</taxon>
        <taxon>Ochrophyta</taxon>
        <taxon>Bacillariophyta</taxon>
        <taxon>Bacillariophyceae</taxon>
        <taxon>Bacillariophycidae</taxon>
        <taxon>Naviculales</taxon>
        <taxon>Naviculaceae</taxon>
        <taxon>Fistulifera</taxon>
    </lineage>
</organism>
<dbReference type="InterPro" id="IPR036526">
    <property type="entry name" value="C-N_Hydrolase_sf"/>
</dbReference>
<evidence type="ECO:0000313" key="6">
    <source>
        <dbReference type="Proteomes" id="UP000198406"/>
    </source>
</evidence>
<sequence>MMRVANRSVAFWLSSTALHSVSAFRTPLRNKSFSSTTALSMSTVRVALCQLPVTDDTEKNHQTATTFIENAVEQGAELVVLPEIWNSPYATAAFPAYAQDIEKGSSRLLLQNLATKHKLWLVGGSIPERTADGKIYNTSLVFNPQGKLVAKHRKVHLFDIDVPGGITFFESDTLSPGETVSYFSTPWGNMGLGICYDIRFAEYAMLLTQKHDCKVLLYPGAFNMTTGPAHWELLQRARAVDNQCFVLTASPARVVETESTAKKPYPHYTAWGHSTAVSPWGEVIATTDETPGIVMADLDLEKVEEMRTSIPIRNQRRTDLYDLSQVKKE</sequence>
<feature type="domain" description="CN hydrolase" evidence="4">
    <location>
        <begin position="44"/>
        <end position="300"/>
    </location>
</feature>
<dbReference type="FunFam" id="3.60.110.10:FF:000002">
    <property type="entry name" value="Nitrilase family member 2"/>
    <property type="match status" value="1"/>
</dbReference>
<accession>A0A1Z5JNS3</accession>
<comment type="caution">
    <text evidence="5">The sequence shown here is derived from an EMBL/GenBank/DDBJ whole genome shotgun (WGS) entry which is preliminary data.</text>
</comment>
<dbReference type="SUPFAM" id="SSF56317">
    <property type="entry name" value="Carbon-nitrogen hydrolase"/>
    <property type="match status" value="1"/>
</dbReference>
<dbReference type="PANTHER" id="PTHR23088">
    <property type="entry name" value="NITRILASE-RELATED"/>
    <property type="match status" value="1"/>
</dbReference>
<dbReference type="CDD" id="cd07572">
    <property type="entry name" value="nit"/>
    <property type="match status" value="1"/>
</dbReference>
<dbReference type="Gene3D" id="3.60.110.10">
    <property type="entry name" value="Carbon-nitrogen hydrolase"/>
    <property type="match status" value="1"/>
</dbReference>
<dbReference type="EC" id="3.5.1.3" evidence="5"/>
<dbReference type="Proteomes" id="UP000198406">
    <property type="component" value="Unassembled WGS sequence"/>
</dbReference>
<comment type="similarity">
    <text evidence="1">Belongs to the carbon-nitrogen hydrolase superfamily. NIT1/NIT2 family.</text>
</comment>
<dbReference type="InterPro" id="IPR045254">
    <property type="entry name" value="Nit1/2_C-N_Hydrolase"/>
</dbReference>
<dbReference type="GO" id="GO:0006528">
    <property type="term" value="P:asparagine metabolic process"/>
    <property type="evidence" value="ECO:0007669"/>
    <property type="project" value="TreeGrafter"/>
</dbReference>
<dbReference type="InParanoid" id="A0A1Z5JNS3"/>
<dbReference type="GO" id="GO:0006541">
    <property type="term" value="P:glutamine metabolic process"/>
    <property type="evidence" value="ECO:0007669"/>
    <property type="project" value="TreeGrafter"/>
</dbReference>
<dbReference type="PANTHER" id="PTHR23088:SF30">
    <property type="entry name" value="OMEGA-AMIDASE NIT2"/>
    <property type="match status" value="1"/>
</dbReference>
<dbReference type="EMBL" id="BDSP01000092">
    <property type="protein sequence ID" value="GAX15492.1"/>
    <property type="molecule type" value="Genomic_DNA"/>
</dbReference>
<protein>
    <submittedName>
        <fullName evidence="5">Omega-amidase</fullName>
        <ecNumber evidence="5">3.5.1.3</ecNumber>
    </submittedName>
</protein>
<dbReference type="GO" id="GO:0005739">
    <property type="term" value="C:mitochondrion"/>
    <property type="evidence" value="ECO:0007669"/>
    <property type="project" value="TreeGrafter"/>
</dbReference>
<dbReference type="GO" id="GO:0050152">
    <property type="term" value="F:omega-amidase activity"/>
    <property type="evidence" value="ECO:0007669"/>
    <property type="project" value="UniProtKB-EC"/>
</dbReference>
<name>A0A1Z5JNS3_FISSO</name>
<dbReference type="InterPro" id="IPR003010">
    <property type="entry name" value="C-N_Hydrolase"/>
</dbReference>
<dbReference type="Pfam" id="PF00795">
    <property type="entry name" value="CN_hydrolase"/>
    <property type="match status" value="1"/>
</dbReference>
<evidence type="ECO:0000259" key="4">
    <source>
        <dbReference type="PROSITE" id="PS50263"/>
    </source>
</evidence>
<keyword evidence="6" id="KW-1185">Reference proteome</keyword>
<feature type="signal peptide" evidence="3">
    <location>
        <begin position="1"/>
        <end position="23"/>
    </location>
</feature>
<keyword evidence="2 5" id="KW-0378">Hydrolase</keyword>
<dbReference type="GO" id="GO:0006107">
    <property type="term" value="P:oxaloacetate metabolic process"/>
    <property type="evidence" value="ECO:0007669"/>
    <property type="project" value="TreeGrafter"/>
</dbReference>
<feature type="chain" id="PRO_5012961473" evidence="3">
    <location>
        <begin position="24"/>
        <end position="329"/>
    </location>
</feature>
<dbReference type="AlphaFoldDB" id="A0A1Z5JNS3"/>
<keyword evidence="3" id="KW-0732">Signal</keyword>
<reference evidence="5 6" key="1">
    <citation type="journal article" date="2015" name="Plant Cell">
        <title>Oil accumulation by the oleaginous diatom Fistulifera solaris as revealed by the genome and transcriptome.</title>
        <authorList>
            <person name="Tanaka T."/>
            <person name="Maeda Y."/>
            <person name="Veluchamy A."/>
            <person name="Tanaka M."/>
            <person name="Abida H."/>
            <person name="Marechal E."/>
            <person name="Bowler C."/>
            <person name="Muto M."/>
            <person name="Sunaga Y."/>
            <person name="Tanaka M."/>
            <person name="Yoshino T."/>
            <person name="Taniguchi T."/>
            <person name="Fukuda Y."/>
            <person name="Nemoto M."/>
            <person name="Matsumoto M."/>
            <person name="Wong P.S."/>
            <person name="Aburatani S."/>
            <person name="Fujibuchi W."/>
        </authorList>
    </citation>
    <scope>NUCLEOTIDE SEQUENCE [LARGE SCALE GENOMIC DNA]</scope>
    <source>
        <strain evidence="5 6">JPCC DA0580</strain>
    </source>
</reference>
<evidence type="ECO:0000256" key="3">
    <source>
        <dbReference type="SAM" id="SignalP"/>
    </source>
</evidence>
<proteinExistence type="inferred from homology"/>
<dbReference type="PROSITE" id="PS50263">
    <property type="entry name" value="CN_HYDROLASE"/>
    <property type="match status" value="1"/>
</dbReference>
<evidence type="ECO:0000256" key="1">
    <source>
        <dbReference type="ARBA" id="ARBA00010613"/>
    </source>
</evidence>
<evidence type="ECO:0000313" key="5">
    <source>
        <dbReference type="EMBL" id="GAX15492.1"/>
    </source>
</evidence>
<gene>
    <name evidence="5" type="ORF">FisN_8Lh208</name>
</gene>